<dbReference type="EMBL" id="LAHD01000130">
    <property type="protein sequence ID" value="PHJ96225.1"/>
    <property type="molecule type" value="Genomic_DNA"/>
</dbReference>
<organism evidence="2 3">
    <name type="scientific">Nostoc linckia z8</name>
    <dbReference type="NCBI Taxonomy" id="1628746"/>
    <lineage>
        <taxon>Bacteria</taxon>
        <taxon>Bacillati</taxon>
        <taxon>Cyanobacteriota</taxon>
        <taxon>Cyanophyceae</taxon>
        <taxon>Nostocales</taxon>
        <taxon>Nostocaceae</taxon>
        <taxon>Nostoc</taxon>
    </lineage>
</organism>
<dbReference type="SUPFAM" id="SSF52490">
    <property type="entry name" value="Tubulin nucleotide-binding domain-like"/>
    <property type="match status" value="1"/>
</dbReference>
<dbReference type="Proteomes" id="UP000222310">
    <property type="component" value="Unassembled WGS sequence"/>
</dbReference>
<feature type="coiled-coil region" evidence="1">
    <location>
        <begin position="547"/>
        <end position="585"/>
    </location>
</feature>
<protein>
    <recommendedName>
        <fullName evidence="4">Tubulin like</fullName>
    </recommendedName>
</protein>
<evidence type="ECO:0000256" key="1">
    <source>
        <dbReference type="SAM" id="Coils"/>
    </source>
</evidence>
<proteinExistence type="predicted"/>
<dbReference type="Pfam" id="PF13809">
    <property type="entry name" value="Tubulin_2"/>
    <property type="match status" value="1"/>
</dbReference>
<name>A0A9Q6EIH4_NOSLI</name>
<keyword evidence="1" id="KW-0175">Coiled coil</keyword>
<evidence type="ECO:0008006" key="4">
    <source>
        <dbReference type="Google" id="ProtNLM"/>
    </source>
</evidence>
<dbReference type="InterPro" id="IPR025904">
    <property type="entry name" value="Tubulin-like"/>
</dbReference>
<dbReference type="AlphaFoldDB" id="A0A9Q6EIH4"/>
<dbReference type="GeneID" id="57097549"/>
<evidence type="ECO:0000313" key="3">
    <source>
        <dbReference type="Proteomes" id="UP000222310"/>
    </source>
</evidence>
<dbReference type="Gene3D" id="3.40.50.1440">
    <property type="entry name" value="Tubulin/FtsZ, GTPase domain"/>
    <property type="match status" value="1"/>
</dbReference>
<comment type="caution">
    <text evidence="2">The sequence shown here is derived from an EMBL/GenBank/DDBJ whole genome shotgun (WGS) entry which is preliminary data.</text>
</comment>
<accession>A0A9Q6EIH4</accession>
<dbReference type="RefSeq" id="WP_099069162.1">
    <property type="nucleotide sequence ID" value="NZ_LAHD01000130.1"/>
</dbReference>
<gene>
    <name evidence="2" type="ORF">VF08_30540</name>
</gene>
<reference evidence="2 3" key="1">
    <citation type="submission" date="2015-02" db="EMBL/GenBank/DDBJ databases">
        <title>Nostoc linckia genome annotation.</title>
        <authorList>
            <person name="Zhou Z."/>
        </authorList>
    </citation>
    <scope>NUCLEOTIDE SEQUENCE [LARGE SCALE GENOMIC DNA]</scope>
    <source>
        <strain evidence="3">z8</strain>
    </source>
</reference>
<evidence type="ECO:0000313" key="2">
    <source>
        <dbReference type="EMBL" id="PHJ96225.1"/>
    </source>
</evidence>
<sequence length="952" mass="109649">MKKTLIIGIGGTGLTAIREIRRLIVERYEQGLQASEVSAVKFLYIDTDINDITRHNWSVLGKNISLTPAEKIIITGDRLGPLVQNSVNYPDIDAWLPTISNYIGEPGNGAKGIRAYGRLIYEFSENKQRVQQACTNCYDALNHSHRELTDWRFYLICGLSGGTGSGMFLPFSWDLENWHLYQKGNNQNKFYGFFVIPPLAITGWHERYHSNAYAALKELNYYPFAPEKVPYNNCYLLEPRNSDGTVIDLASLPLLIAQRLFLNIQGGEAADRVDAIMDNPSLGNLKRDPVTGDQHASYFSTFGISTVSYPREAIYKCLAYKLATIVVFSWTAETNYPKNINERVKTELDSIRLSLSHLLGDSDPFGNKSYFNYEVEINNQIDRELSGIAARKLGDNTEIIRTNIEEKFRGIGIVNFYQQLDKDAKGAVEVAVNLTREKITSYLINPDFGIEYTEKFISELKLIIDEFKARLGEQSNDRYEQRVTRSRQNLAKVLDAVKKREVGLLYLTFQQDRKEISDKLKDYLITLAGLKANKYALNFLGKIIPEIDKIQEDLGTWKNLAEQLLNKLNGILKDLLEQLSKGTQENGKVIFNEIGLEELTNQVNNQTIKSEIENRIRINLGQQDLDLTQIIKQHNLERFLYQTAYDWVCSETFPANVSKFTLYDKFINQYPNSEERQQILNDVKRLSTSFLKFAPSEVQLDTQIVPTSVEIISVPNLDKNQGQIGHEGRPNHLVVIDDIKSVGVYQTHNANDGNRITFLQEKKAFPLRFIECLSTLKQRYESYPHQQALHIDKKVVPNLYNLYLLTQQQQQQIQNAEEVFVLARAFGWISFIKNQQTNRNEIRYEFEQDGLIGIQSYVLGYQWDEVFTIFINDSIANHPINEQVRTARELLTDKFMKKCQDARLNYEVLQKIENQLKICVGERFQEYGRDSSVYQKYQKIANRVVIYLRKEF</sequence>
<dbReference type="InterPro" id="IPR036525">
    <property type="entry name" value="Tubulin/FtsZ_GTPase_sf"/>
</dbReference>